<dbReference type="STRING" id="100816.A0A175W1F0"/>
<feature type="compositionally biased region" description="Low complexity" evidence="5">
    <location>
        <begin position="1035"/>
        <end position="1044"/>
    </location>
</feature>
<feature type="domain" description="SP-RING-type" evidence="6">
    <location>
        <begin position="879"/>
        <end position="984"/>
    </location>
</feature>
<accession>A0A175W1F0</accession>
<evidence type="ECO:0000313" key="8">
    <source>
        <dbReference type="Proteomes" id="UP000078237"/>
    </source>
</evidence>
<evidence type="ECO:0000313" key="7">
    <source>
        <dbReference type="EMBL" id="KXX77060.1"/>
    </source>
</evidence>
<dbReference type="VEuPathDB" id="FungiDB:MMYC01_205605"/>
<keyword evidence="1" id="KW-0479">Metal-binding</keyword>
<feature type="compositionally biased region" description="Polar residues" evidence="5">
    <location>
        <begin position="95"/>
        <end position="114"/>
    </location>
</feature>
<dbReference type="GO" id="GO:0000785">
    <property type="term" value="C:chromatin"/>
    <property type="evidence" value="ECO:0007669"/>
    <property type="project" value="TreeGrafter"/>
</dbReference>
<dbReference type="Gene3D" id="3.30.40.10">
    <property type="entry name" value="Zinc/RING finger domain, C3HC4 (zinc finger)"/>
    <property type="match status" value="1"/>
</dbReference>
<dbReference type="InterPro" id="IPR004181">
    <property type="entry name" value="Znf_MIZ"/>
</dbReference>
<gene>
    <name evidence="7" type="ORF">MMYC01_205605</name>
</gene>
<dbReference type="PANTHER" id="PTHR10782">
    <property type="entry name" value="ZINC FINGER MIZ DOMAIN-CONTAINING PROTEIN"/>
    <property type="match status" value="1"/>
</dbReference>
<organism evidence="7 8">
    <name type="scientific">Madurella mycetomatis</name>
    <dbReference type="NCBI Taxonomy" id="100816"/>
    <lineage>
        <taxon>Eukaryota</taxon>
        <taxon>Fungi</taxon>
        <taxon>Dikarya</taxon>
        <taxon>Ascomycota</taxon>
        <taxon>Pezizomycotina</taxon>
        <taxon>Sordariomycetes</taxon>
        <taxon>Sordariomycetidae</taxon>
        <taxon>Sordariales</taxon>
        <taxon>Sordariales incertae sedis</taxon>
        <taxon>Madurella</taxon>
    </lineage>
</organism>
<dbReference type="PROSITE" id="PS51044">
    <property type="entry name" value="ZF_SP_RING"/>
    <property type="match status" value="1"/>
</dbReference>
<keyword evidence="2 4" id="KW-0863">Zinc-finger</keyword>
<feature type="region of interest" description="Disordered" evidence="5">
    <location>
        <begin position="1003"/>
        <end position="1044"/>
    </location>
</feature>
<feature type="compositionally biased region" description="Pro residues" evidence="5">
    <location>
        <begin position="72"/>
        <end position="82"/>
    </location>
</feature>
<evidence type="ECO:0000256" key="3">
    <source>
        <dbReference type="ARBA" id="ARBA00022833"/>
    </source>
</evidence>
<evidence type="ECO:0000256" key="1">
    <source>
        <dbReference type="ARBA" id="ARBA00022723"/>
    </source>
</evidence>
<feature type="compositionally biased region" description="Low complexity" evidence="5">
    <location>
        <begin position="83"/>
        <end position="94"/>
    </location>
</feature>
<proteinExistence type="predicted"/>
<feature type="compositionally biased region" description="Polar residues" evidence="5">
    <location>
        <begin position="1"/>
        <end position="10"/>
    </location>
</feature>
<feature type="compositionally biased region" description="Acidic residues" evidence="5">
    <location>
        <begin position="1005"/>
        <end position="1017"/>
    </location>
</feature>
<dbReference type="Proteomes" id="UP000078237">
    <property type="component" value="Unassembled WGS sequence"/>
</dbReference>
<feature type="compositionally biased region" description="Low complexity" evidence="5">
    <location>
        <begin position="586"/>
        <end position="601"/>
    </location>
</feature>
<dbReference type="PANTHER" id="PTHR10782:SF4">
    <property type="entry name" value="TONALLI, ISOFORM E"/>
    <property type="match status" value="1"/>
</dbReference>
<name>A0A175W1F0_9PEZI</name>
<feature type="compositionally biased region" description="Basic and acidic residues" evidence="5">
    <location>
        <begin position="167"/>
        <end position="179"/>
    </location>
</feature>
<dbReference type="AlphaFoldDB" id="A0A175W1F0"/>
<dbReference type="GO" id="GO:0016925">
    <property type="term" value="P:protein sumoylation"/>
    <property type="evidence" value="ECO:0007669"/>
    <property type="project" value="TreeGrafter"/>
</dbReference>
<feature type="region of interest" description="Disordered" evidence="5">
    <location>
        <begin position="1"/>
        <end position="20"/>
    </location>
</feature>
<reference evidence="7 8" key="1">
    <citation type="journal article" date="2016" name="Genome Announc.">
        <title>Genome Sequence of Madurella mycetomatis mm55, Isolated from a Human Mycetoma Case in Sudan.</title>
        <authorList>
            <person name="Smit S."/>
            <person name="Derks M.F."/>
            <person name="Bervoets S."/>
            <person name="Fahal A."/>
            <person name="van Leeuwen W."/>
            <person name="van Belkum A."/>
            <person name="van de Sande W.W."/>
        </authorList>
    </citation>
    <scope>NUCLEOTIDE SEQUENCE [LARGE SCALE GENOMIC DNA]</scope>
    <source>
        <strain evidence="8">mm55</strain>
    </source>
</reference>
<evidence type="ECO:0000256" key="4">
    <source>
        <dbReference type="PROSITE-ProRule" id="PRU00452"/>
    </source>
</evidence>
<dbReference type="GO" id="GO:0008270">
    <property type="term" value="F:zinc ion binding"/>
    <property type="evidence" value="ECO:0007669"/>
    <property type="project" value="UniProtKB-KW"/>
</dbReference>
<keyword evidence="3" id="KW-0862">Zinc</keyword>
<feature type="compositionally biased region" description="Low complexity" evidence="5">
    <location>
        <begin position="59"/>
        <end position="71"/>
    </location>
</feature>
<protein>
    <submittedName>
        <fullName evidence="7">Zinc finger MIZ domain-containing protein 2</fullName>
    </submittedName>
</protein>
<dbReference type="InterPro" id="IPR013083">
    <property type="entry name" value="Znf_RING/FYVE/PHD"/>
</dbReference>
<evidence type="ECO:0000256" key="2">
    <source>
        <dbReference type="ARBA" id="ARBA00022771"/>
    </source>
</evidence>
<comment type="caution">
    <text evidence="7">The sequence shown here is derived from an EMBL/GenBank/DDBJ whole genome shotgun (WGS) entry which is preliminary data.</text>
</comment>
<dbReference type="EMBL" id="LCTW02000179">
    <property type="protein sequence ID" value="KXX77060.1"/>
    <property type="molecule type" value="Genomic_DNA"/>
</dbReference>
<feature type="compositionally biased region" description="Polar residues" evidence="5">
    <location>
        <begin position="573"/>
        <end position="585"/>
    </location>
</feature>
<evidence type="ECO:0000259" key="6">
    <source>
        <dbReference type="PROSITE" id="PS51044"/>
    </source>
</evidence>
<dbReference type="GO" id="GO:0061665">
    <property type="term" value="F:SUMO ligase activity"/>
    <property type="evidence" value="ECO:0007669"/>
    <property type="project" value="TreeGrafter"/>
</dbReference>
<sequence length="1060" mass="116526">MPPSHPNTGASPRPTAAGQHIQIASSNATATAFLGGRQPSWVSAGGVRKTHSRSSVTRPPALQAVQQQPAPAVLPSPAPSDEPSPALSSALDSPNTIPASLPDAQNMTPTTAPSTAVALPVTEARFVPEPITDGTDVQEMPRAETVEPAPVAQNRTSPLSNRPFRSPGDELRDGQDRGDPSSGLDGAPPSSAARASPPPPKRRRTNQPSTSSLSAPWLASIDRHVQSLGGDQALEPTIEKPRVMLLREACKHDDVFFIVLHQLFSVWSQNPQDAHLVIRQDPLTINTAFAILEMVLKKNQAVSVAHQRWFTRFPFAIGSDQWKTGPAVKVDQIATFLGKLVKEYEPLTLLTLNRGYPYLVDELHSRLACYSPVLQMILFTACRRRLGVPDGNLGQQIEQAFRDDQSHHTVQARAPTEYWNATLISLYKQIVGAVVSRASARPSLQHPPVQQAGVGDRPALPTYTMATPFPHTYPNPEMQVPSHGTMLAHPYTAHPGLNGTVATQMGSPISSRIPPQYPTVGASGGGAQPSGMLAQYQAQYQTYQQQMMFHAQQLNQQQYLRNSPAIGGFHSQPGHSVASQTRHGLTQQPTSQHTQQMQRIQQVQPIGNQRLLRPAPNGLAPGPLQAPNVTPAYQMQRDLLQRQKVAPIKDPLLPPPDRIITRPEWPYDASDKKAIMISLHQAHVRSPKRVMRDGETERFYQAVKSLPVKPTPIPPKNTIYEFRFEVTEEQLGLAAAKSNQRGLLPVIEHFNGALRWRVRCCTVRSSPEPPAEEQWVTLDVIWPPNIFMTFNQHALDIRRQTHNGKDLATEITDFIVRGTNVLKIGLPEPQPGGAQNLFIAVEMLETLSHSKVVDMVWASGMIPEEETLGIIKRRLTSSSDDDVTFEVPDLSIDLADPFSSTIFKIPARGAHCTHMECFDLEIWLNTRPSKPTIKCPHGQVKCVCKTDEPSSPDKWRCPICSKDARPYSLRIDGFLLKVRAQLEEEGKLRTKCMHVKPDGTWSVILDDDDDGGSDAEEGPPLKRNKGKAPARQSSIANNTTAAATTATIARRQEVEIIEID</sequence>
<dbReference type="Pfam" id="PF02891">
    <property type="entry name" value="zf-MIZ"/>
    <property type="match status" value="1"/>
</dbReference>
<dbReference type="OrthoDB" id="27975at2759"/>
<feature type="region of interest" description="Disordered" evidence="5">
    <location>
        <begin position="572"/>
        <end position="601"/>
    </location>
</feature>
<keyword evidence="8" id="KW-1185">Reference proteome</keyword>
<evidence type="ECO:0000256" key="5">
    <source>
        <dbReference type="SAM" id="MobiDB-lite"/>
    </source>
</evidence>
<feature type="region of interest" description="Disordered" evidence="5">
    <location>
        <begin position="37"/>
        <end position="216"/>
    </location>
</feature>